<dbReference type="GO" id="GO:0005737">
    <property type="term" value="C:cytoplasm"/>
    <property type="evidence" value="ECO:0007669"/>
    <property type="project" value="InterPro"/>
</dbReference>
<sequence length="153" mass="16389">MKLYLVQHAQALTKEQSPERPLSEQGLADAAKMAAFLLNGGVLVDEVAHSGKVRAEETANILAKAAWFGKASVHLDGIGPNDHTDHLLHGAEAAGGDLMVVGHQPFLGRMVARCLTGREDGVTVGFTPGTIVCLERAQLGWQLNWMMRPELVG</sequence>
<organism evidence="1 2">
    <name type="scientific">Magnetovibrio blakemorei</name>
    <dbReference type="NCBI Taxonomy" id="28181"/>
    <lineage>
        <taxon>Bacteria</taxon>
        <taxon>Pseudomonadati</taxon>
        <taxon>Pseudomonadota</taxon>
        <taxon>Alphaproteobacteria</taxon>
        <taxon>Rhodospirillales</taxon>
        <taxon>Magnetovibrionaceae</taxon>
        <taxon>Magnetovibrio</taxon>
    </lineage>
</organism>
<comment type="caution">
    <text evidence="1">The sequence shown here is derived from an EMBL/GenBank/DDBJ whole genome shotgun (WGS) entry which is preliminary data.</text>
</comment>
<name>A0A1E5QB14_9PROT</name>
<dbReference type="Proteomes" id="UP000095347">
    <property type="component" value="Unassembled WGS sequence"/>
</dbReference>
<dbReference type="SUPFAM" id="SSF53254">
    <property type="entry name" value="Phosphoglycerate mutase-like"/>
    <property type="match status" value="1"/>
</dbReference>
<dbReference type="InterPro" id="IPR004449">
    <property type="entry name" value="SixA"/>
</dbReference>
<keyword evidence="2" id="KW-1185">Reference proteome</keyword>
<dbReference type="InterPro" id="IPR029033">
    <property type="entry name" value="His_PPase_superfam"/>
</dbReference>
<dbReference type="OrthoDB" id="9810154at2"/>
<dbReference type="NCBIfam" id="TIGR00249">
    <property type="entry name" value="sixA"/>
    <property type="match status" value="1"/>
</dbReference>
<reference evidence="2" key="1">
    <citation type="submission" date="2016-07" db="EMBL/GenBank/DDBJ databases">
        <authorList>
            <person name="Florea S."/>
            <person name="Webb J.S."/>
            <person name="Jaromczyk J."/>
            <person name="Schardl C.L."/>
        </authorList>
    </citation>
    <scope>NUCLEOTIDE SEQUENCE [LARGE SCALE GENOMIC DNA]</scope>
    <source>
        <strain evidence="2">MV-1</strain>
    </source>
</reference>
<dbReference type="RefSeq" id="WP_069956608.1">
    <property type="nucleotide sequence ID" value="NZ_MCGG01000008.1"/>
</dbReference>
<dbReference type="CDD" id="cd07067">
    <property type="entry name" value="HP_PGM_like"/>
    <property type="match status" value="1"/>
</dbReference>
<dbReference type="EMBL" id="MCGG01000008">
    <property type="protein sequence ID" value="OEJ69144.1"/>
    <property type="molecule type" value="Genomic_DNA"/>
</dbReference>
<evidence type="ECO:0000313" key="2">
    <source>
        <dbReference type="Proteomes" id="UP000095347"/>
    </source>
</evidence>
<accession>A0A1E5QB14</accession>
<protein>
    <submittedName>
        <fullName evidence="1">Phosphohistidine phosphatase SixA</fullName>
    </submittedName>
</protein>
<dbReference type="AlphaFoldDB" id="A0A1E5QB14"/>
<dbReference type="GO" id="GO:0101006">
    <property type="term" value="F:protein histidine phosphatase activity"/>
    <property type="evidence" value="ECO:0007669"/>
    <property type="project" value="InterPro"/>
</dbReference>
<evidence type="ECO:0000313" key="1">
    <source>
        <dbReference type="EMBL" id="OEJ69144.1"/>
    </source>
</evidence>
<dbReference type="Gene3D" id="3.40.50.1240">
    <property type="entry name" value="Phosphoglycerate mutase-like"/>
    <property type="match status" value="1"/>
</dbReference>
<dbReference type="InterPro" id="IPR013078">
    <property type="entry name" value="His_Pase_superF_clade-1"/>
</dbReference>
<dbReference type="STRING" id="28181.BEN30_03315"/>
<gene>
    <name evidence="1" type="ORF">BEN30_03315</name>
</gene>
<proteinExistence type="predicted"/>